<dbReference type="InterPro" id="IPR050090">
    <property type="entry name" value="Tyrosine_recombinase_XerCD"/>
</dbReference>
<dbReference type="Gene3D" id="1.10.443.10">
    <property type="entry name" value="Intergrase catalytic core"/>
    <property type="match status" value="1"/>
</dbReference>
<evidence type="ECO:0000256" key="2">
    <source>
        <dbReference type="ARBA" id="ARBA00023125"/>
    </source>
</evidence>
<reference evidence="5" key="1">
    <citation type="submission" date="2019-03" db="EMBL/GenBank/DDBJ databases">
        <title>Single cell metagenomics reveals metabolic interactions within the superorganism composed of flagellate Streblomastix strix and complex community of Bacteroidetes bacteria on its surface.</title>
        <authorList>
            <person name="Treitli S.C."/>
            <person name="Kolisko M."/>
            <person name="Husnik F."/>
            <person name="Keeling P."/>
            <person name="Hampl V."/>
        </authorList>
    </citation>
    <scope>NUCLEOTIDE SEQUENCE</scope>
    <source>
        <strain evidence="5">STM</strain>
    </source>
</reference>
<comment type="caution">
    <text evidence="5">The sequence shown here is derived from an EMBL/GenBank/DDBJ whole genome shotgun (WGS) entry which is preliminary data.</text>
</comment>
<organism evidence="5">
    <name type="scientific">termite gut metagenome</name>
    <dbReference type="NCBI Taxonomy" id="433724"/>
    <lineage>
        <taxon>unclassified sequences</taxon>
        <taxon>metagenomes</taxon>
        <taxon>organismal metagenomes</taxon>
    </lineage>
</organism>
<accession>A0A5J4QAV4</accession>
<evidence type="ECO:0000256" key="1">
    <source>
        <dbReference type="ARBA" id="ARBA00008857"/>
    </source>
</evidence>
<dbReference type="PANTHER" id="PTHR30349:SF64">
    <property type="entry name" value="PROPHAGE INTEGRASE INTD-RELATED"/>
    <property type="match status" value="1"/>
</dbReference>
<dbReference type="GO" id="GO:0006310">
    <property type="term" value="P:DNA recombination"/>
    <property type="evidence" value="ECO:0007669"/>
    <property type="project" value="UniProtKB-KW"/>
</dbReference>
<dbReference type="InterPro" id="IPR002104">
    <property type="entry name" value="Integrase_catalytic"/>
</dbReference>
<dbReference type="CDD" id="cd01185">
    <property type="entry name" value="INTN1_C_like"/>
    <property type="match status" value="1"/>
</dbReference>
<dbReference type="PROSITE" id="PS51898">
    <property type="entry name" value="TYR_RECOMBINASE"/>
    <property type="match status" value="1"/>
</dbReference>
<comment type="similarity">
    <text evidence="1">Belongs to the 'phage' integrase family.</text>
</comment>
<proteinExistence type="inferred from homology"/>
<dbReference type="InterPro" id="IPR011010">
    <property type="entry name" value="DNA_brk_join_enz"/>
</dbReference>
<keyword evidence="2" id="KW-0238">DNA-binding</keyword>
<dbReference type="Pfam" id="PF00589">
    <property type="entry name" value="Phage_integrase"/>
    <property type="match status" value="1"/>
</dbReference>
<dbReference type="Pfam" id="PF13102">
    <property type="entry name" value="Phage_int_SAM_5"/>
    <property type="match status" value="1"/>
</dbReference>
<evidence type="ECO:0000256" key="3">
    <source>
        <dbReference type="ARBA" id="ARBA00023172"/>
    </source>
</evidence>
<evidence type="ECO:0000259" key="4">
    <source>
        <dbReference type="PROSITE" id="PS51898"/>
    </source>
</evidence>
<dbReference type="GO" id="GO:0003677">
    <property type="term" value="F:DNA binding"/>
    <property type="evidence" value="ECO:0007669"/>
    <property type="project" value="UniProtKB-KW"/>
</dbReference>
<dbReference type="InterPro" id="IPR013762">
    <property type="entry name" value="Integrase-like_cat_sf"/>
</dbReference>
<dbReference type="Gene3D" id="1.10.150.130">
    <property type="match status" value="1"/>
</dbReference>
<sequence>MLLISFVFSFFVVTFVADNMKLVVMANKVKKQAKVKEPIRIRYKAISSGNQSIYLDYYYNGKREYEFLKLYLVPETSLENKEANKATLKLANAIKAQRIVELQNNQHGFSSGGGKSKIHLIEYIKTIANKKRELAGGEERGSYQFYLSLAYHLKQYSGDKTSFKHIDKKYCTGFIEYIKTAKSMLNGNPLNENTQRQYIKRLASVINSAIADEMIPSNPFMQIKPEDIPKGHSAEVCYLTLDEVRSLIETPCYYSNIKNGFLFSCFTGLRFSDVEALTWGKLQKDSEGNTFINFTQKKTQKWENLPVSREAMKFLPERGLASGDDLVFKFQSGGYINSIIKTWAKSAGINKKVTFHVARHTNATLLLSLEVPIETVSKILGHSDIKTTQIYAKVIDKSKRDAVNKLDGLTW</sequence>
<dbReference type="GO" id="GO:0015074">
    <property type="term" value="P:DNA integration"/>
    <property type="evidence" value="ECO:0007669"/>
    <property type="project" value="InterPro"/>
</dbReference>
<dbReference type="PANTHER" id="PTHR30349">
    <property type="entry name" value="PHAGE INTEGRASE-RELATED"/>
    <property type="match status" value="1"/>
</dbReference>
<dbReference type="InterPro" id="IPR025269">
    <property type="entry name" value="SAM-like_dom"/>
</dbReference>
<dbReference type="SUPFAM" id="SSF56349">
    <property type="entry name" value="DNA breaking-rejoining enzymes"/>
    <property type="match status" value="1"/>
</dbReference>
<keyword evidence="3" id="KW-0233">DNA recombination</keyword>
<protein>
    <submittedName>
        <fullName evidence="5">Tyrosine recombinase XerD</fullName>
    </submittedName>
</protein>
<evidence type="ECO:0000313" key="5">
    <source>
        <dbReference type="EMBL" id="KAA6318855.1"/>
    </source>
</evidence>
<feature type="domain" description="Tyr recombinase" evidence="4">
    <location>
        <begin position="234"/>
        <end position="404"/>
    </location>
</feature>
<dbReference type="AlphaFoldDB" id="A0A5J4QAV4"/>
<dbReference type="InterPro" id="IPR035386">
    <property type="entry name" value="Arm-DNA-bind_5"/>
</dbReference>
<dbReference type="InterPro" id="IPR010998">
    <property type="entry name" value="Integrase_recombinase_N"/>
</dbReference>
<dbReference type="EMBL" id="SNRY01004061">
    <property type="protein sequence ID" value="KAA6318855.1"/>
    <property type="molecule type" value="Genomic_DNA"/>
</dbReference>
<dbReference type="Pfam" id="PF17293">
    <property type="entry name" value="Arm-DNA-bind_5"/>
    <property type="match status" value="1"/>
</dbReference>
<gene>
    <name evidence="5" type="ORF">EZS27_031181</name>
</gene>
<name>A0A5J4QAV4_9ZZZZ</name>